<evidence type="ECO:0000259" key="11">
    <source>
        <dbReference type="Pfam" id="PF01435"/>
    </source>
</evidence>
<dbReference type="GO" id="GO:0008757">
    <property type="term" value="F:S-adenosylmethionine-dependent methyltransferase activity"/>
    <property type="evidence" value="ECO:0007669"/>
    <property type="project" value="UniProtKB-ARBA"/>
</dbReference>
<dbReference type="Gene3D" id="3.30.2010.10">
    <property type="entry name" value="Metalloproteases ('zincins'), catalytic domain"/>
    <property type="match status" value="1"/>
</dbReference>
<dbReference type="InterPro" id="IPR004556">
    <property type="entry name" value="HemK-like"/>
</dbReference>
<dbReference type="NCBIfam" id="TIGR03534">
    <property type="entry name" value="RF_mod_PrmC"/>
    <property type="match status" value="1"/>
</dbReference>
<dbReference type="Gene3D" id="3.40.50.150">
    <property type="entry name" value="Vaccinia Virus protein VP39"/>
    <property type="match status" value="1"/>
</dbReference>
<evidence type="ECO:0000256" key="3">
    <source>
        <dbReference type="ARBA" id="ARBA00022670"/>
    </source>
</evidence>
<keyword evidence="2" id="KW-0489">Methyltransferase</keyword>
<feature type="transmembrane region" description="Helical" evidence="10">
    <location>
        <begin position="276"/>
        <end position="295"/>
    </location>
</feature>
<dbReference type="GO" id="GO:0004222">
    <property type="term" value="F:metalloendopeptidase activity"/>
    <property type="evidence" value="ECO:0007669"/>
    <property type="project" value="InterPro"/>
</dbReference>
<dbReference type="GO" id="GO:0046872">
    <property type="term" value="F:metal ion binding"/>
    <property type="evidence" value="ECO:0007669"/>
    <property type="project" value="UniProtKB-KW"/>
</dbReference>
<dbReference type="Pfam" id="PF05175">
    <property type="entry name" value="MTS"/>
    <property type="match status" value="1"/>
</dbReference>
<evidence type="ECO:0000259" key="14">
    <source>
        <dbReference type="Pfam" id="PF17827"/>
    </source>
</evidence>
<evidence type="ECO:0000256" key="1">
    <source>
        <dbReference type="ARBA" id="ARBA00001947"/>
    </source>
</evidence>
<sequence length="679" mass="77686">MLTTLVAIYTIYVALSIYVSVMQIGYVAQMKYRGAVLLKTAEFIKAGTYTVKKERISIASTIIEYIAFIFWIGYGIGWLVDYIQFDSEALRNVAIVMSFLVLNSLVALPFEYYEKMVLDKEYGFNNQSVGGFIKDKLIAFVLMLLFGGLVVWGVYEIMISSELWWLWSFLFIFGVIIMTNMLFPTIRALFFDKLTPLEEGELRSEIEALMERTGFQSSGIFVSDASKRDNRLNAYFGGLGKTKRVVLFDTLVEKLKKKELLAVLGHELGHYAHGDIYKNIAMMGVMMFVMFALFGNIPEDLYLEMGVEPLPAVTMILFLLFMPVLGFVMMPIMGVVSRHNEFEADRMGSELGGETGNLYLASALKKLVEENKSFPLSHPLYIFFHYTHPPVIERLKKLDVNVGYIDKDGIKAECPVDLDEELSPLVPNAPREAQLLLMHSLRCDELYLLTHGDDEIVVDRELLEMLRRRMENEPLEYITNKVSFYGEEFFIDKGALIPRPETELLIDEVLKRVDRDTSSLFVEVGVGSGIISIILAKKLPNAHFIATDISKEALAIAKENIKRHSLEDRIELRLSNLLDKVDEKIEYLISNPPYIKEGFFLESNLSYEPQNALFGGKVGDEIIKELINLTLKQKINFFSCEMGYDQKDKIQSYLKDRDYRSLEFYKDYSGFDRGFTLQC</sequence>
<organism evidence="15">
    <name type="scientific">hydrothermal vent metagenome</name>
    <dbReference type="NCBI Taxonomy" id="652676"/>
    <lineage>
        <taxon>unclassified sequences</taxon>
        <taxon>metagenomes</taxon>
        <taxon>ecological metagenomes</taxon>
    </lineage>
</organism>
<keyword evidence="6" id="KW-0479">Metal-binding</keyword>
<feature type="transmembrane region" description="Helical" evidence="10">
    <location>
        <begin position="315"/>
        <end position="336"/>
    </location>
</feature>
<dbReference type="InterPro" id="IPR007848">
    <property type="entry name" value="Small_mtfrase_dom"/>
</dbReference>
<dbReference type="InterPro" id="IPR002052">
    <property type="entry name" value="DNA_methylase_N6_adenine_CS"/>
</dbReference>
<dbReference type="InterPro" id="IPR019874">
    <property type="entry name" value="RF_methyltr_PrmC"/>
</dbReference>
<dbReference type="Pfam" id="PF16491">
    <property type="entry name" value="Peptidase_M48_N"/>
    <property type="match status" value="1"/>
</dbReference>
<evidence type="ECO:0000259" key="13">
    <source>
        <dbReference type="Pfam" id="PF16491"/>
    </source>
</evidence>
<keyword evidence="7" id="KW-0378">Hydrolase</keyword>
<accession>A0A1W1BUU3</accession>
<keyword evidence="3 15" id="KW-0645">Protease</keyword>
<dbReference type="InterPro" id="IPR001915">
    <property type="entry name" value="Peptidase_M48"/>
</dbReference>
<dbReference type="InterPro" id="IPR029063">
    <property type="entry name" value="SAM-dependent_MTases_sf"/>
</dbReference>
<feature type="transmembrane region" description="Helical" evidence="10">
    <location>
        <begin position="6"/>
        <end position="28"/>
    </location>
</feature>
<dbReference type="EMBL" id="FPHB01000038">
    <property type="protein sequence ID" value="SFV57247.1"/>
    <property type="molecule type" value="Genomic_DNA"/>
</dbReference>
<dbReference type="NCBIfam" id="TIGR00536">
    <property type="entry name" value="hemK_fam"/>
    <property type="match status" value="1"/>
</dbReference>
<dbReference type="CDD" id="cd07343">
    <property type="entry name" value="M48A_Zmpste24p_like"/>
    <property type="match status" value="1"/>
</dbReference>
<dbReference type="AlphaFoldDB" id="A0A1W1BUU3"/>
<evidence type="ECO:0000256" key="6">
    <source>
        <dbReference type="ARBA" id="ARBA00022723"/>
    </source>
</evidence>
<evidence type="ECO:0000256" key="9">
    <source>
        <dbReference type="ARBA" id="ARBA00023049"/>
    </source>
</evidence>
<dbReference type="Gene3D" id="1.10.8.10">
    <property type="entry name" value="DNA helicase RuvA subunit, C-terminal domain"/>
    <property type="match status" value="1"/>
</dbReference>
<dbReference type="InterPro" id="IPR040758">
    <property type="entry name" value="PrmC_N"/>
</dbReference>
<keyword evidence="10" id="KW-1133">Transmembrane helix</keyword>
<feature type="transmembrane region" description="Helical" evidence="10">
    <location>
        <begin position="137"/>
        <end position="158"/>
    </location>
</feature>
<evidence type="ECO:0000256" key="4">
    <source>
        <dbReference type="ARBA" id="ARBA00022679"/>
    </source>
</evidence>
<evidence type="ECO:0000259" key="12">
    <source>
        <dbReference type="Pfam" id="PF05175"/>
    </source>
</evidence>
<evidence type="ECO:0000256" key="2">
    <source>
        <dbReference type="ARBA" id="ARBA00022603"/>
    </source>
</evidence>
<dbReference type="PANTHER" id="PTHR10120">
    <property type="entry name" value="CAAX PRENYL PROTEASE 1"/>
    <property type="match status" value="1"/>
</dbReference>
<dbReference type="InterPro" id="IPR027057">
    <property type="entry name" value="CAXX_Prtase_1"/>
</dbReference>
<keyword evidence="9" id="KW-0482">Metalloprotease</keyword>
<dbReference type="GO" id="GO:0003676">
    <property type="term" value="F:nucleic acid binding"/>
    <property type="evidence" value="ECO:0007669"/>
    <property type="project" value="InterPro"/>
</dbReference>
<dbReference type="GO" id="GO:0008276">
    <property type="term" value="F:protein methyltransferase activity"/>
    <property type="evidence" value="ECO:0007669"/>
    <property type="project" value="InterPro"/>
</dbReference>
<name>A0A1W1BUU3_9ZZZZ</name>
<evidence type="ECO:0000256" key="10">
    <source>
        <dbReference type="SAM" id="Phobius"/>
    </source>
</evidence>
<feature type="domain" description="Release factor glutamine methyltransferase N-terminal" evidence="14">
    <location>
        <begin position="426"/>
        <end position="479"/>
    </location>
</feature>
<comment type="cofactor">
    <cofactor evidence="1">
        <name>Zn(2+)</name>
        <dbReference type="ChEBI" id="CHEBI:29105"/>
    </cofactor>
</comment>
<evidence type="ECO:0000256" key="5">
    <source>
        <dbReference type="ARBA" id="ARBA00022691"/>
    </source>
</evidence>
<feature type="transmembrane region" description="Helical" evidence="10">
    <location>
        <begin position="164"/>
        <end position="183"/>
    </location>
</feature>
<feature type="domain" description="Peptidase M48" evidence="11">
    <location>
        <begin position="196"/>
        <end position="399"/>
    </location>
</feature>
<evidence type="ECO:0000313" key="15">
    <source>
        <dbReference type="EMBL" id="SFV57247.1"/>
    </source>
</evidence>
<feature type="domain" description="Methyltransferase small" evidence="12">
    <location>
        <begin position="503"/>
        <end position="596"/>
    </location>
</feature>
<feature type="domain" description="CAAX prenyl protease 1 N-terminal" evidence="13">
    <location>
        <begin position="39"/>
        <end position="191"/>
    </location>
</feature>
<dbReference type="GO" id="GO:0071586">
    <property type="term" value="P:CAAX-box protein processing"/>
    <property type="evidence" value="ECO:0007669"/>
    <property type="project" value="InterPro"/>
</dbReference>
<keyword evidence="8" id="KW-0862">Zinc</keyword>
<evidence type="ECO:0000256" key="8">
    <source>
        <dbReference type="ARBA" id="ARBA00022833"/>
    </source>
</evidence>
<keyword evidence="4" id="KW-0808">Transferase</keyword>
<dbReference type="PROSITE" id="PS00092">
    <property type="entry name" value="N6_MTASE"/>
    <property type="match status" value="1"/>
</dbReference>
<gene>
    <name evidence="15" type="ORF">MNB_SM-7-500</name>
</gene>
<feature type="transmembrane region" description="Helical" evidence="10">
    <location>
        <begin position="62"/>
        <end position="80"/>
    </location>
</feature>
<dbReference type="FunFam" id="3.30.2010.10:FF:000010">
    <property type="entry name" value="M48 family peptidase"/>
    <property type="match status" value="1"/>
</dbReference>
<keyword evidence="10" id="KW-0472">Membrane</keyword>
<proteinExistence type="predicted"/>
<dbReference type="GO" id="GO:0032259">
    <property type="term" value="P:methylation"/>
    <property type="evidence" value="ECO:0007669"/>
    <property type="project" value="UniProtKB-KW"/>
</dbReference>
<evidence type="ECO:0000256" key="7">
    <source>
        <dbReference type="ARBA" id="ARBA00022801"/>
    </source>
</evidence>
<dbReference type="Pfam" id="PF17827">
    <property type="entry name" value="PrmC_N"/>
    <property type="match status" value="1"/>
</dbReference>
<dbReference type="CDD" id="cd02440">
    <property type="entry name" value="AdoMet_MTases"/>
    <property type="match status" value="1"/>
</dbReference>
<dbReference type="Pfam" id="PF01435">
    <property type="entry name" value="Peptidase_M48"/>
    <property type="match status" value="1"/>
</dbReference>
<dbReference type="InterPro" id="IPR032456">
    <property type="entry name" value="Peptidase_M48_N"/>
</dbReference>
<protein>
    <submittedName>
        <fullName evidence="15">CAAX prenyl protease 1, putative</fullName>
    </submittedName>
</protein>
<reference evidence="15" key="1">
    <citation type="submission" date="2016-10" db="EMBL/GenBank/DDBJ databases">
        <authorList>
            <person name="de Groot N.N."/>
        </authorList>
    </citation>
    <scope>NUCLEOTIDE SEQUENCE</scope>
</reference>
<dbReference type="SUPFAM" id="SSF53335">
    <property type="entry name" value="S-adenosyl-L-methionine-dependent methyltransferases"/>
    <property type="match status" value="1"/>
</dbReference>
<feature type="transmembrane region" description="Helical" evidence="10">
    <location>
        <begin position="92"/>
        <end position="110"/>
    </location>
</feature>
<keyword evidence="5" id="KW-0949">S-adenosyl-L-methionine</keyword>
<keyword evidence="10" id="KW-0812">Transmembrane</keyword>